<dbReference type="BioCyc" id="PCHR:PC22G08760-MONOMER"/>
<feature type="region of interest" description="Disordered" evidence="2">
    <location>
        <begin position="89"/>
        <end position="110"/>
    </location>
</feature>
<dbReference type="Proteomes" id="UP000000724">
    <property type="component" value="Contig Pc00c22"/>
</dbReference>
<feature type="compositionally biased region" description="Polar residues" evidence="2">
    <location>
        <begin position="91"/>
        <end position="104"/>
    </location>
</feature>
<reference evidence="3 4" key="1">
    <citation type="journal article" date="2008" name="Nat. Biotechnol.">
        <title>Genome sequencing and analysis of the filamentous fungus Penicillium chrysogenum.</title>
        <authorList>
            <person name="van den Berg M.A."/>
            <person name="Albang R."/>
            <person name="Albermann K."/>
            <person name="Badger J.H."/>
            <person name="Daran J.-M."/>
            <person name="Driessen A.J.M."/>
            <person name="Garcia-Estrada C."/>
            <person name="Fedorova N.D."/>
            <person name="Harris D.M."/>
            <person name="Heijne W.H.M."/>
            <person name="Joardar V.S."/>
            <person name="Kiel J.A.K.W."/>
            <person name="Kovalchuk A."/>
            <person name="Martin J.F."/>
            <person name="Nierman W.C."/>
            <person name="Nijland J.G."/>
            <person name="Pronk J.T."/>
            <person name="Roubos J.A."/>
            <person name="van der Klei I.J."/>
            <person name="van Peij N.N.M.E."/>
            <person name="Veenhuis M."/>
            <person name="von Doehren H."/>
            <person name="Wagner C."/>
            <person name="Wortman J.R."/>
            <person name="Bovenberg R.A.L."/>
        </authorList>
    </citation>
    <scope>NUCLEOTIDE SEQUENCE [LARGE SCALE GENOMIC DNA]</scope>
    <source>
        <strain evidence="4">ATCC 28089 / DSM 1075 / NRRL 1951 / Wisconsin 54-1255</strain>
    </source>
</reference>
<gene>
    <name evidence="3" type="ORF">Pc22g08760</name>
    <name evidence="3" type="ORF">PCH_Pc22g08760</name>
</gene>
<dbReference type="GO" id="GO:0003676">
    <property type="term" value="F:nucleic acid binding"/>
    <property type="evidence" value="ECO:0007669"/>
    <property type="project" value="InterPro"/>
</dbReference>
<dbReference type="KEGG" id="pcs:N7525_005367"/>
<dbReference type="OMA" id="EEWVWIK"/>
<dbReference type="STRING" id="500485.B6HT35"/>
<keyword evidence="4" id="KW-1185">Reference proteome</keyword>
<protein>
    <submittedName>
        <fullName evidence="3">Pc22g08760 protein</fullName>
    </submittedName>
</protein>
<dbReference type="InterPro" id="IPR029063">
    <property type="entry name" value="SAM-dependent_MTases_sf"/>
</dbReference>
<proteinExistence type="inferred from homology"/>
<accession>B6HT35</accession>
<dbReference type="PANTHER" id="PTHR12829">
    <property type="entry name" value="N6-ADENOSINE-METHYLTRANSFERASE"/>
    <property type="match status" value="1"/>
</dbReference>
<dbReference type="PANTHER" id="PTHR12829:SF4">
    <property type="entry name" value="N(6)-ADENINE-SPECIFIC METHYLTRANSFERASE METTL4"/>
    <property type="match status" value="1"/>
</dbReference>
<evidence type="ECO:0000313" key="3">
    <source>
        <dbReference type="EMBL" id="CAP98164.1"/>
    </source>
</evidence>
<dbReference type="GO" id="GO:0005634">
    <property type="term" value="C:nucleus"/>
    <property type="evidence" value="ECO:0007669"/>
    <property type="project" value="TreeGrafter"/>
</dbReference>
<dbReference type="GO" id="GO:0008168">
    <property type="term" value="F:methyltransferase activity"/>
    <property type="evidence" value="ECO:0007669"/>
    <property type="project" value="InterPro"/>
</dbReference>
<feature type="region of interest" description="Disordered" evidence="2">
    <location>
        <begin position="177"/>
        <end position="199"/>
    </location>
</feature>
<sequence length="550" mass="61993">MNVNISNIEFERMSFIKIPPILNLYEAGTWDLHNYPATSHRSFSPSPNEGKVKPRMGGIIQEETAILFRDKNIYLVDIPHSIALAQEGKSIPQQPAPESSSGTEKSTHRKIRKLLSCSPIEAPFPSTEPKKPAALAKVLDTIPISERRFHSELILPLVRDSLETIKAGYPHDRPWCEARAVPNQPHDSTEPNQHPRKRRKGYDYTWLESAPDDHDSTKNEPPIILSTTSPNDFEALSELAIVKNPSSEPAIIRVGSWHRAEANSPCEYTVPAESSFVLCTLPLFQAEVDRPFTPNNYPIPGLPHHQKFNLILMDPPWPNKSVRRSRHYQTHHYSEMDVLTEGLRDILRVHSHYPKTKQGPHPSETHPGLAIQSEQSIAAIWITNAEKARRAAYEALSDAGFAISEEWIWVKTTWDGQPISALDGLWRKPYEILVIGRKSGLNVDANATANNTSPLPQTDDLTRMGEAITTRRVIAAVPDLHSRKPNLKSILENVFFTETGHLQEYSALEVFARNLTAGWWAAGNEVLRFNARKCWVDLGSERDRDMVECA</sequence>
<evidence type="ECO:0000256" key="2">
    <source>
        <dbReference type="SAM" id="MobiDB-lite"/>
    </source>
</evidence>
<dbReference type="OrthoDB" id="61116at2759"/>
<dbReference type="eggNOG" id="KOG2356">
    <property type="taxonomic scope" value="Eukaryota"/>
</dbReference>
<evidence type="ECO:0000256" key="1">
    <source>
        <dbReference type="PROSITE-ProRule" id="PRU00489"/>
    </source>
</evidence>
<dbReference type="HOGENOM" id="CLU_027091_4_1_1"/>
<evidence type="ECO:0000313" key="4">
    <source>
        <dbReference type="Proteomes" id="UP000000724"/>
    </source>
</evidence>
<dbReference type="SUPFAM" id="SSF53335">
    <property type="entry name" value="S-adenosyl-L-methionine-dependent methyltransferases"/>
    <property type="match status" value="1"/>
</dbReference>
<dbReference type="InterPro" id="IPR002052">
    <property type="entry name" value="DNA_methylase_N6_adenine_CS"/>
</dbReference>
<name>B6HT35_PENRW</name>
<dbReference type="PROSITE" id="PS51143">
    <property type="entry name" value="MT_A70"/>
    <property type="match status" value="1"/>
</dbReference>
<organism evidence="3 4">
    <name type="scientific">Penicillium rubens (strain ATCC 28089 / DSM 1075 / NRRL 1951 / Wisconsin 54-1255)</name>
    <name type="common">Penicillium chrysogenum</name>
    <dbReference type="NCBI Taxonomy" id="500485"/>
    <lineage>
        <taxon>Eukaryota</taxon>
        <taxon>Fungi</taxon>
        <taxon>Dikarya</taxon>
        <taxon>Ascomycota</taxon>
        <taxon>Pezizomycotina</taxon>
        <taxon>Eurotiomycetes</taxon>
        <taxon>Eurotiomycetidae</taxon>
        <taxon>Eurotiales</taxon>
        <taxon>Aspergillaceae</taxon>
        <taxon>Penicillium</taxon>
        <taxon>Penicillium chrysogenum species complex</taxon>
    </lineage>
</organism>
<dbReference type="VEuPathDB" id="FungiDB:PCH_Pc22g08760"/>
<dbReference type="GeneID" id="8305688"/>
<dbReference type="EMBL" id="AM920437">
    <property type="protein sequence ID" value="CAP98164.1"/>
    <property type="molecule type" value="Genomic_DNA"/>
</dbReference>
<dbReference type="GO" id="GO:0032259">
    <property type="term" value="P:methylation"/>
    <property type="evidence" value="ECO:0007669"/>
    <property type="project" value="InterPro"/>
</dbReference>
<dbReference type="AlphaFoldDB" id="B6HT35"/>
<comment type="similarity">
    <text evidence="1">Belongs to the MT-A70-like family.</text>
</comment>
<dbReference type="PROSITE" id="PS00092">
    <property type="entry name" value="N6_MTASE"/>
    <property type="match status" value="1"/>
</dbReference>
<dbReference type="Pfam" id="PF05063">
    <property type="entry name" value="MT-A70"/>
    <property type="match status" value="1"/>
</dbReference>
<dbReference type="InterPro" id="IPR007757">
    <property type="entry name" value="MT-A70-like"/>
</dbReference>